<dbReference type="EMBL" id="ML996237">
    <property type="protein sequence ID" value="KAF2729709.1"/>
    <property type="molecule type" value="Genomic_DNA"/>
</dbReference>
<keyword evidence="3" id="KW-1185">Reference proteome</keyword>
<dbReference type="Proteomes" id="UP000799444">
    <property type="component" value="Unassembled WGS sequence"/>
</dbReference>
<protein>
    <submittedName>
        <fullName evidence="2">Uncharacterized protein</fullName>
    </submittedName>
</protein>
<accession>A0A9P4QRF4</accession>
<proteinExistence type="predicted"/>
<evidence type="ECO:0000313" key="2">
    <source>
        <dbReference type="EMBL" id="KAF2729709.1"/>
    </source>
</evidence>
<reference evidence="2" key="1">
    <citation type="journal article" date="2020" name="Stud. Mycol.">
        <title>101 Dothideomycetes genomes: a test case for predicting lifestyles and emergence of pathogens.</title>
        <authorList>
            <person name="Haridas S."/>
            <person name="Albert R."/>
            <person name="Binder M."/>
            <person name="Bloem J."/>
            <person name="Labutti K."/>
            <person name="Salamov A."/>
            <person name="Andreopoulos B."/>
            <person name="Baker S."/>
            <person name="Barry K."/>
            <person name="Bills G."/>
            <person name="Bluhm B."/>
            <person name="Cannon C."/>
            <person name="Castanera R."/>
            <person name="Culley D."/>
            <person name="Daum C."/>
            <person name="Ezra D."/>
            <person name="Gonzalez J."/>
            <person name="Henrissat B."/>
            <person name="Kuo A."/>
            <person name="Liang C."/>
            <person name="Lipzen A."/>
            <person name="Lutzoni F."/>
            <person name="Magnuson J."/>
            <person name="Mondo S."/>
            <person name="Nolan M."/>
            <person name="Ohm R."/>
            <person name="Pangilinan J."/>
            <person name="Park H.-J."/>
            <person name="Ramirez L."/>
            <person name="Alfaro M."/>
            <person name="Sun H."/>
            <person name="Tritt A."/>
            <person name="Yoshinaga Y."/>
            <person name="Zwiers L.-H."/>
            <person name="Turgeon B."/>
            <person name="Goodwin S."/>
            <person name="Spatafora J."/>
            <person name="Crous P."/>
            <person name="Grigoriev I."/>
        </authorList>
    </citation>
    <scope>NUCLEOTIDE SEQUENCE</scope>
    <source>
        <strain evidence="2">CBS 125425</strain>
    </source>
</reference>
<evidence type="ECO:0000313" key="3">
    <source>
        <dbReference type="Proteomes" id="UP000799444"/>
    </source>
</evidence>
<feature type="region of interest" description="Disordered" evidence="1">
    <location>
        <begin position="709"/>
        <end position="740"/>
    </location>
</feature>
<evidence type="ECO:0000256" key="1">
    <source>
        <dbReference type="SAM" id="MobiDB-lite"/>
    </source>
</evidence>
<dbReference type="AlphaFoldDB" id="A0A9P4QRF4"/>
<dbReference type="PANTHER" id="PTHR40788">
    <property type="entry name" value="CLR5 DOMAIN-CONTAINING PROTEIN-RELATED"/>
    <property type="match status" value="1"/>
</dbReference>
<dbReference type="PANTHER" id="PTHR40788:SF2">
    <property type="entry name" value="CLR5 DOMAIN-CONTAINING PROTEIN"/>
    <property type="match status" value="1"/>
</dbReference>
<gene>
    <name evidence="2" type="ORF">EJ04DRAFT_501849</name>
</gene>
<dbReference type="OrthoDB" id="2922289at2759"/>
<sequence length="849" mass="97117">MPPSHAFPPVNSHFDPFNPEHTANLPDIDFSSIDWNDPWEGLRALGIGGPGTNIPIPKSISADQVKKEARHHSFQILKDFELLRAILDRHEPTIHKRWTKKTVKQKHAILLSTWPNMATTHRPDFQAFKKETEQERDAGTKYREAYLWPYINLDDLSKPKALPLLLQSRARNTPDIFAFADNEAVHLGFVTKAIVPAFLNVHTMMFTNRKTPNSYGELIAWKDNDNAFQWMLSRQGMHPGIGLVILEIQERLYRFLVESCERIMHDIPFEDLLSDKYAPQPPMALPPDTTNGFASLAVMAKEAPYRPPANMDLARLASLFAAKKSAAEDFIWELREDPGYFADTVLENREHRLEMIRDTDGQTHPCLTAGRKDVLWNRVIGNVVAGAHTSLEMWSELNAQVEELQTLWTKYSGNIRPDRDLPGEFLDAILKFQHYLKQAAKGPIGQLKNHAYASPLLRTHFVRIPRRGVDTPIIEVRSKPGVKRDKVQAELFWLLQTLTEDGNNLYFIGLTNIVDELERLIQSERTAKDMISSFIADVIADLSIFTEGLRQLKTFQPWAQTFENSLIEREEEIQKEFAETTKSWGMLMAAIDGPAKGKIVQLGQPEGRKFHHPVDKRRTRGNVEAMRSAEENLDKFWAAVDKNMRDRFGSKLKNTALFQLLSQSRILERTAEWIEPEQEKQSNVTVITKPLSEMYFDIEQRTERTLDRVSPSYTPTTKTKTRGKAAAEAPAANIQTPSPQLDIQPTFPLDARALKVFRALFYTPSLSATPGEIPWTDFLHAMVSTGFQVEKLYGSVWQFSPTNLDVERGIQFHEPHPSGKLRYVVARRFGRRLNKAYGWEGRMFVMEEE</sequence>
<name>A0A9P4QRF4_9PLEO</name>
<organism evidence="2 3">
    <name type="scientific">Polyplosphaeria fusca</name>
    <dbReference type="NCBI Taxonomy" id="682080"/>
    <lineage>
        <taxon>Eukaryota</taxon>
        <taxon>Fungi</taxon>
        <taxon>Dikarya</taxon>
        <taxon>Ascomycota</taxon>
        <taxon>Pezizomycotina</taxon>
        <taxon>Dothideomycetes</taxon>
        <taxon>Pleosporomycetidae</taxon>
        <taxon>Pleosporales</taxon>
        <taxon>Tetraplosphaeriaceae</taxon>
        <taxon>Polyplosphaeria</taxon>
    </lineage>
</organism>
<comment type="caution">
    <text evidence="2">The sequence shown here is derived from an EMBL/GenBank/DDBJ whole genome shotgun (WGS) entry which is preliminary data.</text>
</comment>